<feature type="coiled-coil region" evidence="2">
    <location>
        <begin position="509"/>
        <end position="612"/>
    </location>
</feature>
<dbReference type="InterPro" id="IPR019734">
    <property type="entry name" value="TPR_rpt"/>
</dbReference>
<dbReference type="PRINTS" id="PR00364">
    <property type="entry name" value="DISEASERSIST"/>
</dbReference>
<keyword evidence="5" id="KW-1185">Reference proteome</keyword>
<evidence type="ECO:0000259" key="3">
    <source>
        <dbReference type="Pfam" id="PF00931"/>
    </source>
</evidence>
<dbReference type="AlphaFoldDB" id="A0A0D0AZM6"/>
<dbReference type="Pfam" id="PF00931">
    <property type="entry name" value="NB-ARC"/>
    <property type="match status" value="1"/>
</dbReference>
<accession>A0A0D0AZM6</accession>
<dbReference type="PROSITE" id="PS50005">
    <property type="entry name" value="TPR"/>
    <property type="match status" value="10"/>
</dbReference>
<feature type="repeat" description="TPR" evidence="1">
    <location>
        <begin position="656"/>
        <end position="689"/>
    </location>
</feature>
<dbReference type="OrthoDB" id="431454at2759"/>
<dbReference type="Gene3D" id="3.40.50.300">
    <property type="entry name" value="P-loop containing nucleotide triphosphate hydrolases"/>
    <property type="match status" value="1"/>
</dbReference>
<dbReference type="Gene3D" id="1.25.40.10">
    <property type="entry name" value="Tetratricopeptide repeat domain"/>
    <property type="match status" value="4"/>
</dbReference>
<reference evidence="4 5" key="1">
    <citation type="submission" date="2014-04" db="EMBL/GenBank/DDBJ databases">
        <title>Evolutionary Origins and Diversification of the Mycorrhizal Mutualists.</title>
        <authorList>
            <consortium name="DOE Joint Genome Institute"/>
            <consortium name="Mycorrhizal Genomics Consortium"/>
            <person name="Kohler A."/>
            <person name="Kuo A."/>
            <person name="Nagy L.G."/>
            <person name="Floudas D."/>
            <person name="Copeland A."/>
            <person name="Barry K.W."/>
            <person name="Cichocki N."/>
            <person name="Veneault-Fourrey C."/>
            <person name="LaButti K."/>
            <person name="Lindquist E.A."/>
            <person name="Lipzen A."/>
            <person name="Lundell T."/>
            <person name="Morin E."/>
            <person name="Murat C."/>
            <person name="Riley R."/>
            <person name="Ohm R."/>
            <person name="Sun H."/>
            <person name="Tunlid A."/>
            <person name="Henrissat B."/>
            <person name="Grigoriev I.V."/>
            <person name="Hibbett D.S."/>
            <person name="Martin F."/>
        </authorList>
    </citation>
    <scope>NUCLEOTIDE SEQUENCE [LARGE SCALE GENOMIC DNA]</scope>
    <source>
        <strain evidence="4 5">FD-317 M1</strain>
    </source>
</reference>
<feature type="repeat" description="TPR" evidence="1">
    <location>
        <begin position="616"/>
        <end position="649"/>
    </location>
</feature>
<dbReference type="PANTHER" id="PTHR10098:SF108">
    <property type="entry name" value="TETRATRICOPEPTIDE REPEAT PROTEIN 28"/>
    <property type="match status" value="1"/>
</dbReference>
<feature type="repeat" description="TPR" evidence="1">
    <location>
        <begin position="696"/>
        <end position="729"/>
    </location>
</feature>
<feature type="repeat" description="TPR" evidence="1">
    <location>
        <begin position="409"/>
        <end position="442"/>
    </location>
</feature>
<feature type="repeat" description="TPR" evidence="1">
    <location>
        <begin position="493"/>
        <end position="526"/>
    </location>
</feature>
<dbReference type="SUPFAM" id="SSF48452">
    <property type="entry name" value="TPR-like"/>
    <property type="match status" value="3"/>
</dbReference>
<keyword evidence="1" id="KW-0802">TPR repeat</keyword>
<feature type="coiled-coil region" evidence="2">
    <location>
        <begin position="829"/>
        <end position="892"/>
    </location>
</feature>
<evidence type="ECO:0000256" key="2">
    <source>
        <dbReference type="SAM" id="Coils"/>
    </source>
</evidence>
<evidence type="ECO:0000313" key="4">
    <source>
        <dbReference type="EMBL" id="KIK56190.1"/>
    </source>
</evidence>
<dbReference type="Proteomes" id="UP000053593">
    <property type="component" value="Unassembled WGS sequence"/>
</dbReference>
<protein>
    <recommendedName>
        <fullName evidence="3">NB-ARC domain-containing protein</fullName>
    </recommendedName>
</protein>
<name>A0A0D0AZM6_9AGAR</name>
<dbReference type="Pfam" id="PF13181">
    <property type="entry name" value="TPR_8"/>
    <property type="match status" value="2"/>
</dbReference>
<dbReference type="Pfam" id="PF13424">
    <property type="entry name" value="TPR_12"/>
    <property type="match status" value="4"/>
</dbReference>
<proteinExistence type="predicted"/>
<dbReference type="EMBL" id="KN834800">
    <property type="protein sequence ID" value="KIK56190.1"/>
    <property type="molecule type" value="Genomic_DNA"/>
</dbReference>
<feature type="domain" description="NB-ARC" evidence="3">
    <location>
        <begin position="16"/>
        <end position="133"/>
    </location>
</feature>
<feature type="repeat" description="TPR" evidence="1">
    <location>
        <begin position="533"/>
        <end position="566"/>
    </location>
</feature>
<dbReference type="HOGENOM" id="CLU_006580_1_1_1"/>
<sequence length="926" mass="104447">MLTPPEPDIVIGRDMELKEIVDALLNRSPPPIAIMGFGGMGKTTLASKIFHNSKIKEKYNARYFVSCEGVLNIDQFWTKLAIAFLLKLELFSPGEDQLMEARKMAQIQNQVVGFLKQGSTMLCLDNFETLWESTKGSDELQEVLKRLNVITPLGLILTMRGTQGPGLIDWKILTVVSVTLNDSIGIFRSVVKKDPDENSMYLLKELAGIPLAIHLFAAMVKDGHEGTESIKNRWETVGTSIIERGEEGRLSQLDFSIHISVDSHRITPEQKVALIILAYLPTGLKDGTILKSLDALIPNFHNNLRKLQRQALTSLSSGRFEMLPPIARYCKEHLKISKELENQLKEESTNIRSILMFGCQENVYGEQPEFLIEACIKYTRHLLDSGLQPDQGLIQAALQLTSENKLIKAKTWKILGEIQYQQYQIDKAVSSFEEAINNYESGDILNIDNSDYASACLWLGMVYIVVVKYSESEKFSHKALVIFQQENNKIGEASSFGQFGDLYYYMGRLEDAKEALDKALALYNEISNQPGQAISLRRLGDLYMKMNKTEDAQEALNRALALYENMNISTYQLGQANSLLSLGDIYMRTDKLEDAQEALKKALSQYEKISNQLGLANSLWGLGNIYMKIDKFEDAKEAFDKALAFYEEISNQLGQANSLQSLGDLYLRMHKLEDALEALNKALAFYEEITNQLGQANCLKSLGDIYMRTDKLEDAQEVLNKALAFYEEISHQLGQANSLRRLGDLYMRMDKLEDTQETLNKALVLYEQISYQLGQANTLKSFGDLYIRMNRPKDAQEALNNALTLYKEITNLLGQANSLRSLGDLYMKMDKLEDAQETLDKALALYEDVSNLLGQANSLQSLGDLYMRMDKLDDAQEALNKVLALYEDISDQFGQAGSLQSLGYLYMRVNRPEDAQEALNKSLACE</sequence>
<dbReference type="SMART" id="SM00028">
    <property type="entry name" value="TPR"/>
    <property type="match status" value="11"/>
</dbReference>
<feature type="repeat" description="TPR" evidence="1">
    <location>
        <begin position="816"/>
        <end position="849"/>
    </location>
</feature>
<dbReference type="InterPro" id="IPR011990">
    <property type="entry name" value="TPR-like_helical_dom_sf"/>
</dbReference>
<dbReference type="GO" id="GO:0043531">
    <property type="term" value="F:ADP binding"/>
    <property type="evidence" value="ECO:0007669"/>
    <property type="project" value="InterPro"/>
</dbReference>
<feature type="repeat" description="TPR" evidence="1">
    <location>
        <begin position="856"/>
        <end position="889"/>
    </location>
</feature>
<feature type="coiled-coil region" evidence="2">
    <location>
        <begin position="662"/>
        <end position="689"/>
    </location>
</feature>
<organism evidence="4 5">
    <name type="scientific">Collybiopsis luxurians FD-317 M1</name>
    <dbReference type="NCBI Taxonomy" id="944289"/>
    <lineage>
        <taxon>Eukaryota</taxon>
        <taxon>Fungi</taxon>
        <taxon>Dikarya</taxon>
        <taxon>Basidiomycota</taxon>
        <taxon>Agaricomycotina</taxon>
        <taxon>Agaricomycetes</taxon>
        <taxon>Agaricomycetidae</taxon>
        <taxon>Agaricales</taxon>
        <taxon>Marasmiineae</taxon>
        <taxon>Omphalotaceae</taxon>
        <taxon>Collybiopsis</taxon>
        <taxon>Collybiopsis luxurians</taxon>
    </lineage>
</organism>
<feature type="repeat" description="TPR" evidence="1">
    <location>
        <begin position="576"/>
        <end position="609"/>
    </location>
</feature>
<gene>
    <name evidence="4" type="ORF">GYMLUDRAFT_263862</name>
</gene>
<evidence type="ECO:0000313" key="5">
    <source>
        <dbReference type="Proteomes" id="UP000053593"/>
    </source>
</evidence>
<dbReference type="InterPro" id="IPR027417">
    <property type="entry name" value="P-loop_NTPase"/>
</dbReference>
<dbReference type="InterPro" id="IPR002182">
    <property type="entry name" value="NB-ARC"/>
</dbReference>
<dbReference type="SUPFAM" id="SSF52540">
    <property type="entry name" value="P-loop containing nucleoside triphosphate hydrolases"/>
    <property type="match status" value="1"/>
</dbReference>
<dbReference type="PANTHER" id="PTHR10098">
    <property type="entry name" value="RAPSYN-RELATED"/>
    <property type="match status" value="1"/>
</dbReference>
<evidence type="ECO:0000256" key="1">
    <source>
        <dbReference type="PROSITE-ProRule" id="PRU00339"/>
    </source>
</evidence>
<keyword evidence="2" id="KW-0175">Coiled coil</keyword>
<feature type="repeat" description="TPR" evidence="1">
    <location>
        <begin position="736"/>
        <end position="769"/>
    </location>
</feature>